<sequence length="103" mass="12226">MIEHQIKSFHAAKTTYFRNRKYLRMFLVSDLDPLIFSKCLVVSFVHKIEMETTILTTNSFNWDFKAHPSRPVNKYILMLMKVYHTCAKSKFKTLDNINQSGNY</sequence>
<dbReference type="Proteomes" id="UP001162992">
    <property type="component" value="Chromosome 17"/>
</dbReference>
<organism evidence="1 2">
    <name type="scientific">Diphasiastrum complanatum</name>
    <name type="common">Issler's clubmoss</name>
    <name type="synonym">Lycopodium complanatum</name>
    <dbReference type="NCBI Taxonomy" id="34168"/>
    <lineage>
        <taxon>Eukaryota</taxon>
        <taxon>Viridiplantae</taxon>
        <taxon>Streptophyta</taxon>
        <taxon>Embryophyta</taxon>
        <taxon>Tracheophyta</taxon>
        <taxon>Lycopodiopsida</taxon>
        <taxon>Lycopodiales</taxon>
        <taxon>Lycopodiaceae</taxon>
        <taxon>Lycopodioideae</taxon>
        <taxon>Diphasiastrum</taxon>
    </lineage>
</organism>
<dbReference type="EMBL" id="CM055108">
    <property type="protein sequence ID" value="KAJ7525343.1"/>
    <property type="molecule type" value="Genomic_DNA"/>
</dbReference>
<gene>
    <name evidence="1" type="ORF">O6H91_17G046700</name>
</gene>
<proteinExistence type="predicted"/>
<name>A0ACC2B6E0_DIPCM</name>
<protein>
    <submittedName>
        <fullName evidence="1">Uncharacterized protein</fullName>
    </submittedName>
</protein>
<evidence type="ECO:0000313" key="1">
    <source>
        <dbReference type="EMBL" id="KAJ7525343.1"/>
    </source>
</evidence>
<reference evidence="2" key="1">
    <citation type="journal article" date="2024" name="Proc. Natl. Acad. Sci. U.S.A.">
        <title>Extraordinary preservation of gene collinearity over three hundred million years revealed in homosporous lycophytes.</title>
        <authorList>
            <person name="Li C."/>
            <person name="Wickell D."/>
            <person name="Kuo L.Y."/>
            <person name="Chen X."/>
            <person name="Nie B."/>
            <person name="Liao X."/>
            <person name="Peng D."/>
            <person name="Ji J."/>
            <person name="Jenkins J."/>
            <person name="Williams M."/>
            <person name="Shu S."/>
            <person name="Plott C."/>
            <person name="Barry K."/>
            <person name="Rajasekar S."/>
            <person name="Grimwood J."/>
            <person name="Han X."/>
            <person name="Sun S."/>
            <person name="Hou Z."/>
            <person name="He W."/>
            <person name="Dai G."/>
            <person name="Sun C."/>
            <person name="Schmutz J."/>
            <person name="Leebens-Mack J.H."/>
            <person name="Li F.W."/>
            <person name="Wang L."/>
        </authorList>
    </citation>
    <scope>NUCLEOTIDE SEQUENCE [LARGE SCALE GENOMIC DNA]</scope>
    <source>
        <strain evidence="2">cv. PW_Plant_1</strain>
    </source>
</reference>
<evidence type="ECO:0000313" key="2">
    <source>
        <dbReference type="Proteomes" id="UP001162992"/>
    </source>
</evidence>
<accession>A0ACC2B6E0</accession>
<keyword evidence="2" id="KW-1185">Reference proteome</keyword>
<comment type="caution">
    <text evidence="1">The sequence shown here is derived from an EMBL/GenBank/DDBJ whole genome shotgun (WGS) entry which is preliminary data.</text>
</comment>